<accession>A0A8S9ZX10</accession>
<dbReference type="AlphaFoldDB" id="A0A8S9ZX10"/>
<proteinExistence type="predicted"/>
<dbReference type="Proteomes" id="UP000605970">
    <property type="component" value="Unassembled WGS sequence"/>
</dbReference>
<keyword evidence="2" id="KW-1185">Reference proteome</keyword>
<dbReference type="EMBL" id="JABEBT010000017">
    <property type="protein sequence ID" value="KAF7637769.1"/>
    <property type="molecule type" value="Genomic_DNA"/>
</dbReference>
<evidence type="ECO:0000313" key="2">
    <source>
        <dbReference type="Proteomes" id="UP000605970"/>
    </source>
</evidence>
<reference evidence="1" key="1">
    <citation type="journal article" date="2020" name="Ecol. Evol.">
        <title>Genome structure and content of the rice root-knot nematode (Meloidogyne graminicola).</title>
        <authorList>
            <person name="Phan N.T."/>
            <person name="Danchin E.G.J."/>
            <person name="Klopp C."/>
            <person name="Perfus-Barbeoch L."/>
            <person name="Kozlowski D.K."/>
            <person name="Koutsovoulos G.D."/>
            <person name="Lopez-Roques C."/>
            <person name="Bouchez O."/>
            <person name="Zahm M."/>
            <person name="Besnard G."/>
            <person name="Bellafiore S."/>
        </authorList>
    </citation>
    <scope>NUCLEOTIDE SEQUENCE</scope>
    <source>
        <strain evidence="1">VN-18</strain>
    </source>
</reference>
<protein>
    <submittedName>
        <fullName evidence="1">Uncharacterized protein</fullName>
    </submittedName>
</protein>
<name>A0A8S9ZX10_9BILA</name>
<dbReference type="OrthoDB" id="5906333at2759"/>
<evidence type="ECO:0000313" key="1">
    <source>
        <dbReference type="EMBL" id="KAF7637769.1"/>
    </source>
</evidence>
<comment type="caution">
    <text evidence="1">The sequence shown here is derived from an EMBL/GenBank/DDBJ whole genome shotgun (WGS) entry which is preliminary data.</text>
</comment>
<sequence length="149" mass="18183">MSLLLYMFKEDEKENLTFKMAYLPKPLDILPKMPGFKDYKFDKLINEIEPIHEYHKMTLTESHHFITILNEWENNKKKLKVSEIESEYNEENDEFSLYFSEIIKEYKPINKNIFEILNKVNNEKKKNNLFILKETFSNFETNINFRKKK</sequence>
<organism evidence="1 2">
    <name type="scientific">Meloidogyne graminicola</name>
    <dbReference type="NCBI Taxonomy" id="189291"/>
    <lineage>
        <taxon>Eukaryota</taxon>
        <taxon>Metazoa</taxon>
        <taxon>Ecdysozoa</taxon>
        <taxon>Nematoda</taxon>
        <taxon>Chromadorea</taxon>
        <taxon>Rhabditida</taxon>
        <taxon>Tylenchina</taxon>
        <taxon>Tylenchomorpha</taxon>
        <taxon>Tylenchoidea</taxon>
        <taxon>Meloidogynidae</taxon>
        <taxon>Meloidogyninae</taxon>
        <taxon>Meloidogyne</taxon>
    </lineage>
</organism>
<gene>
    <name evidence="1" type="ORF">Mgra_00002743</name>
</gene>